<dbReference type="Proteomes" id="UP001597519">
    <property type="component" value="Unassembled WGS sequence"/>
</dbReference>
<dbReference type="InterPro" id="IPR003833">
    <property type="entry name" value="CT_C_D"/>
</dbReference>
<dbReference type="Gene3D" id="3.30.1360.40">
    <property type="match status" value="1"/>
</dbReference>
<accession>A0ABW5WXB4</accession>
<dbReference type="SUPFAM" id="SSF160467">
    <property type="entry name" value="PH0987 N-terminal domain-like"/>
    <property type="match status" value="1"/>
</dbReference>
<proteinExistence type="predicted"/>
<feature type="domain" description="Carboxyltransferase" evidence="4">
    <location>
        <begin position="1"/>
        <end position="201"/>
    </location>
</feature>
<protein>
    <submittedName>
        <fullName evidence="5">5-oxoprolinase subunit PxpB</fullName>
        <ecNumber evidence="5">3.5.2.9</ecNumber>
    </submittedName>
</protein>
<dbReference type="Pfam" id="PF02682">
    <property type="entry name" value="CT_C_D"/>
    <property type="match status" value="1"/>
</dbReference>
<dbReference type="EMBL" id="JBHUOQ010000005">
    <property type="protein sequence ID" value="MFD2831481.1"/>
    <property type="molecule type" value="Genomic_DNA"/>
</dbReference>
<sequence>MEIKQFSENTVTVYLGDEIDEKINRKLVQLKHLIEEKEIDGVDEIIVSYTSLIVNFDVMKTSAADLAGIIEGVDVDALLDAPFKYKVIEIPVCYGGDYGPDLDRFEETGLSPDEVIELHSGREYLVYMLGFMPGFPYLGGLDERLYRDRLENPRTKVPKGAVGIGGRQTGMYPFESPGGWNLLGRTPIPLFDPKRERPILYSPGDRIVFKQIDEEEYRKIEEAVKKNDYSVSISKEEES</sequence>
<evidence type="ECO:0000313" key="6">
    <source>
        <dbReference type="Proteomes" id="UP001597519"/>
    </source>
</evidence>
<dbReference type="SMART" id="SM00796">
    <property type="entry name" value="AHS1"/>
    <property type="match status" value="1"/>
</dbReference>
<keyword evidence="2 5" id="KW-0378">Hydrolase</keyword>
<keyword evidence="6" id="KW-1185">Reference proteome</keyword>
<dbReference type="NCBIfam" id="TIGR00370">
    <property type="entry name" value="5-oxoprolinase subunit PxpB"/>
    <property type="match status" value="1"/>
</dbReference>
<dbReference type="SUPFAM" id="SSF50891">
    <property type="entry name" value="Cyclophilin-like"/>
    <property type="match status" value="1"/>
</dbReference>
<keyword evidence="3" id="KW-0067">ATP-binding</keyword>
<evidence type="ECO:0000256" key="1">
    <source>
        <dbReference type="ARBA" id="ARBA00022741"/>
    </source>
</evidence>
<dbReference type="PANTHER" id="PTHR34698">
    <property type="entry name" value="5-OXOPROLINASE SUBUNIT B"/>
    <property type="match status" value="1"/>
</dbReference>
<evidence type="ECO:0000256" key="2">
    <source>
        <dbReference type="ARBA" id="ARBA00022801"/>
    </source>
</evidence>
<gene>
    <name evidence="5" type="primary">pxpB</name>
    <name evidence="5" type="ORF">ACFSX4_13475</name>
</gene>
<name>A0ABW5WXB4_9STAP</name>
<dbReference type="GO" id="GO:0017168">
    <property type="term" value="F:5-oxoprolinase (ATP-hydrolyzing) activity"/>
    <property type="evidence" value="ECO:0007669"/>
    <property type="project" value="UniProtKB-EC"/>
</dbReference>
<evidence type="ECO:0000313" key="5">
    <source>
        <dbReference type="EMBL" id="MFD2831481.1"/>
    </source>
</evidence>
<evidence type="ECO:0000256" key="3">
    <source>
        <dbReference type="ARBA" id="ARBA00022840"/>
    </source>
</evidence>
<evidence type="ECO:0000259" key="4">
    <source>
        <dbReference type="SMART" id="SM00796"/>
    </source>
</evidence>
<organism evidence="5 6">
    <name type="scientific">Corticicoccus populi</name>
    <dbReference type="NCBI Taxonomy" id="1812821"/>
    <lineage>
        <taxon>Bacteria</taxon>
        <taxon>Bacillati</taxon>
        <taxon>Bacillota</taxon>
        <taxon>Bacilli</taxon>
        <taxon>Bacillales</taxon>
        <taxon>Staphylococcaceae</taxon>
        <taxon>Corticicoccus</taxon>
    </lineage>
</organism>
<dbReference type="RefSeq" id="WP_377775776.1">
    <property type="nucleotide sequence ID" value="NZ_JBHUOQ010000005.1"/>
</dbReference>
<dbReference type="EC" id="3.5.2.9" evidence="5"/>
<dbReference type="InterPro" id="IPR029000">
    <property type="entry name" value="Cyclophilin-like_dom_sf"/>
</dbReference>
<dbReference type="PANTHER" id="PTHR34698:SF2">
    <property type="entry name" value="5-OXOPROLINASE SUBUNIT B"/>
    <property type="match status" value="1"/>
</dbReference>
<comment type="caution">
    <text evidence="5">The sequence shown here is derived from an EMBL/GenBank/DDBJ whole genome shotgun (WGS) entry which is preliminary data.</text>
</comment>
<keyword evidence="1" id="KW-0547">Nucleotide-binding</keyword>
<dbReference type="InterPro" id="IPR010016">
    <property type="entry name" value="PxpB"/>
</dbReference>
<dbReference type="Gene3D" id="2.40.100.10">
    <property type="entry name" value="Cyclophilin-like"/>
    <property type="match status" value="1"/>
</dbReference>
<reference evidence="6" key="1">
    <citation type="journal article" date="2019" name="Int. J. Syst. Evol. Microbiol.">
        <title>The Global Catalogue of Microorganisms (GCM) 10K type strain sequencing project: providing services to taxonomists for standard genome sequencing and annotation.</title>
        <authorList>
            <consortium name="The Broad Institute Genomics Platform"/>
            <consortium name="The Broad Institute Genome Sequencing Center for Infectious Disease"/>
            <person name="Wu L."/>
            <person name="Ma J."/>
        </authorList>
    </citation>
    <scope>NUCLEOTIDE SEQUENCE [LARGE SCALE GENOMIC DNA]</scope>
    <source>
        <strain evidence="6">KCTC 33575</strain>
    </source>
</reference>